<gene>
    <name evidence="1" type="ORF">CFAM422_004748</name>
</gene>
<protein>
    <submittedName>
        <fullName evidence="1">Uncharacterized protein</fullName>
    </submittedName>
</protein>
<sequence>MACSGFGGKLVTMGGRESEVRRGEYQWTSRLSSTEESKHSNLLGLVCRTTGQSSPVQLNTGRISRAGRCLEACLGAVVRVLAELDWGGNWGGEEETGSFWRSLASFGRDGQLLAAPVTE</sequence>
<comment type="caution">
    <text evidence="1">The sequence shown here is derived from an EMBL/GenBank/DDBJ whole genome shotgun (WGS) entry which is preliminary data.</text>
</comment>
<name>A0A9P4XFG4_9HYPO</name>
<evidence type="ECO:0000313" key="2">
    <source>
        <dbReference type="Proteomes" id="UP000801864"/>
    </source>
</evidence>
<accession>A0A9P4XFG4</accession>
<organism evidence="1 2">
    <name type="scientific">Trichoderma lentiforme</name>
    <dbReference type="NCBI Taxonomy" id="1567552"/>
    <lineage>
        <taxon>Eukaryota</taxon>
        <taxon>Fungi</taxon>
        <taxon>Dikarya</taxon>
        <taxon>Ascomycota</taxon>
        <taxon>Pezizomycotina</taxon>
        <taxon>Sordariomycetes</taxon>
        <taxon>Hypocreomycetidae</taxon>
        <taxon>Hypocreales</taxon>
        <taxon>Hypocreaceae</taxon>
        <taxon>Trichoderma</taxon>
    </lineage>
</organism>
<dbReference type="EMBL" id="QLNT01000007">
    <property type="protein sequence ID" value="KAF3072906.1"/>
    <property type="molecule type" value="Genomic_DNA"/>
</dbReference>
<evidence type="ECO:0000313" key="1">
    <source>
        <dbReference type="EMBL" id="KAF3072906.1"/>
    </source>
</evidence>
<keyword evidence="2" id="KW-1185">Reference proteome</keyword>
<dbReference type="AlphaFoldDB" id="A0A9P4XFG4"/>
<dbReference type="Proteomes" id="UP000801864">
    <property type="component" value="Unassembled WGS sequence"/>
</dbReference>
<reference evidence="1 2" key="1">
    <citation type="submission" date="2018-06" db="EMBL/GenBank/DDBJ databases">
        <title>Genome analysis of cellulolytic fungus Trichoderma lentiforme CFAM-422.</title>
        <authorList>
            <person name="Steindorff A.S."/>
            <person name="Formighieri E.F."/>
            <person name="Midorikawa G.E.O."/>
            <person name="Tamietti M.S."/>
            <person name="Ramos E.Z."/>
            <person name="Silva A.S."/>
            <person name="Bon E.P.S."/>
            <person name="Mendes T.D."/>
            <person name="Damaso M.C.T."/>
            <person name="Favaro L.C.L."/>
        </authorList>
    </citation>
    <scope>NUCLEOTIDE SEQUENCE [LARGE SCALE GENOMIC DNA]</scope>
    <source>
        <strain evidence="1 2">CFAM-422</strain>
    </source>
</reference>
<proteinExistence type="predicted"/>